<keyword evidence="1 5" id="KW-1003">Cell membrane</keyword>
<dbReference type="SUPFAM" id="SSF103481">
    <property type="entry name" value="Multidrug resistance efflux transporter EmrE"/>
    <property type="match status" value="1"/>
</dbReference>
<feature type="transmembrane region" description="Helical" evidence="5">
    <location>
        <begin position="34"/>
        <end position="50"/>
    </location>
</feature>
<feature type="transmembrane region" description="Helical" evidence="5">
    <location>
        <begin position="90"/>
        <end position="107"/>
    </location>
</feature>
<dbReference type="RefSeq" id="WP_099436068.1">
    <property type="nucleotide sequence ID" value="NZ_WMIA01000009.1"/>
</dbReference>
<dbReference type="GO" id="GO:0005886">
    <property type="term" value="C:plasma membrane"/>
    <property type="evidence" value="ECO:0007669"/>
    <property type="project" value="UniProtKB-SubCell"/>
</dbReference>
<name>A0A844GYK9_9CHRO</name>
<keyword evidence="2 5" id="KW-0812">Transmembrane</keyword>
<comment type="similarity">
    <text evidence="5">Belongs to the UPF0060 family.</text>
</comment>
<dbReference type="EMBL" id="WMIA01000009">
    <property type="protein sequence ID" value="MTF39066.1"/>
    <property type="molecule type" value="Genomic_DNA"/>
</dbReference>
<sequence>MNIVKSLLFFLITGLAEIGGGYLVWLWLREGKSFKYAIVGWLILMLYGVLPTFQPTNFGRVYSAYGGAFVFFSLLWGWKIDKIPPDAYDWLGVVIILLGASIMMYAPRHY</sequence>
<keyword evidence="4 5" id="KW-0472">Membrane</keyword>
<evidence type="ECO:0000313" key="7">
    <source>
        <dbReference type="Proteomes" id="UP000437131"/>
    </source>
</evidence>
<comment type="subcellular location">
    <subcellularLocation>
        <location evidence="5">Cell membrane</location>
        <topology evidence="5">Multi-pass membrane protein</topology>
    </subcellularLocation>
</comment>
<reference evidence="6 7" key="1">
    <citation type="submission" date="2019-11" db="EMBL/GenBank/DDBJ databases">
        <title>Isolation of a new High Light Tolerant Cyanobacteria.</title>
        <authorList>
            <person name="Dobson Z."/>
            <person name="Vaughn N."/>
            <person name="Vaughn M."/>
            <person name="Fromme P."/>
            <person name="Mazor Y."/>
        </authorList>
    </citation>
    <scope>NUCLEOTIDE SEQUENCE [LARGE SCALE GENOMIC DNA]</scope>
    <source>
        <strain evidence="6 7">0216</strain>
    </source>
</reference>
<protein>
    <submittedName>
        <fullName evidence="6">YnfA family protein</fullName>
    </submittedName>
</protein>
<dbReference type="PANTHER" id="PTHR36116">
    <property type="entry name" value="UPF0060 MEMBRANE PROTEIN YNFA"/>
    <property type="match status" value="1"/>
</dbReference>
<dbReference type="InterPro" id="IPR037185">
    <property type="entry name" value="EmrE-like"/>
</dbReference>
<evidence type="ECO:0000313" key="6">
    <source>
        <dbReference type="EMBL" id="MTF39066.1"/>
    </source>
</evidence>
<gene>
    <name evidence="6" type="ORF">GGC33_09000</name>
</gene>
<dbReference type="Pfam" id="PF02694">
    <property type="entry name" value="UPF0060"/>
    <property type="match status" value="1"/>
</dbReference>
<evidence type="ECO:0000256" key="3">
    <source>
        <dbReference type="ARBA" id="ARBA00022989"/>
    </source>
</evidence>
<keyword evidence="3 5" id="KW-1133">Transmembrane helix</keyword>
<accession>A0A844GYK9</accession>
<organism evidence="6 7">
    <name type="scientific">Cyanobacterium aponinum 0216</name>
    <dbReference type="NCBI Taxonomy" id="2676140"/>
    <lineage>
        <taxon>Bacteria</taxon>
        <taxon>Bacillati</taxon>
        <taxon>Cyanobacteriota</taxon>
        <taxon>Cyanophyceae</taxon>
        <taxon>Oscillatoriophycideae</taxon>
        <taxon>Chroococcales</taxon>
        <taxon>Geminocystaceae</taxon>
        <taxon>Cyanobacterium</taxon>
    </lineage>
</organism>
<evidence type="ECO:0000256" key="4">
    <source>
        <dbReference type="ARBA" id="ARBA00023136"/>
    </source>
</evidence>
<feature type="transmembrane region" description="Helical" evidence="5">
    <location>
        <begin position="7"/>
        <end position="28"/>
    </location>
</feature>
<evidence type="ECO:0000256" key="5">
    <source>
        <dbReference type="HAMAP-Rule" id="MF_00010"/>
    </source>
</evidence>
<proteinExistence type="inferred from homology"/>
<dbReference type="InterPro" id="IPR003844">
    <property type="entry name" value="UPF0060"/>
</dbReference>
<dbReference type="NCBIfam" id="NF002586">
    <property type="entry name" value="PRK02237.1"/>
    <property type="match status" value="1"/>
</dbReference>
<feature type="transmembrane region" description="Helical" evidence="5">
    <location>
        <begin position="62"/>
        <end position="78"/>
    </location>
</feature>
<dbReference type="AlphaFoldDB" id="A0A844GYK9"/>
<evidence type="ECO:0000256" key="2">
    <source>
        <dbReference type="ARBA" id="ARBA00022692"/>
    </source>
</evidence>
<evidence type="ECO:0000256" key="1">
    <source>
        <dbReference type="ARBA" id="ARBA00022475"/>
    </source>
</evidence>
<dbReference type="PANTHER" id="PTHR36116:SF1">
    <property type="entry name" value="UPF0060 MEMBRANE PROTEIN YNFA"/>
    <property type="match status" value="1"/>
</dbReference>
<dbReference type="Proteomes" id="UP000437131">
    <property type="component" value="Unassembled WGS sequence"/>
</dbReference>
<dbReference type="HAMAP" id="MF_00010">
    <property type="entry name" value="UPF0060"/>
    <property type="match status" value="1"/>
</dbReference>
<comment type="caution">
    <text evidence="6">The sequence shown here is derived from an EMBL/GenBank/DDBJ whole genome shotgun (WGS) entry which is preliminary data.</text>
</comment>